<dbReference type="EMBL" id="SHMB01000003">
    <property type="protein sequence ID" value="TAA29622.1"/>
    <property type="molecule type" value="Genomic_DNA"/>
</dbReference>
<gene>
    <name evidence="2" type="ORF">EA661_08675</name>
</gene>
<dbReference type="Gene3D" id="3.90.1150.200">
    <property type="match status" value="1"/>
</dbReference>
<sequence>MTAATANPKVDAFMVRAERWRAEFEALRSILRQTPLTEDLKWGQPCYALGKANVVLMHRFKEYCALLFMKGALMPDLDGLLVQQTEYVRSARQIRFTALDQIKGEAATLKAYVEAAIAVEQAGLKIAPRKTADFPVADEFRSRLEEDAALKAAFEGLTPGRQRGYLLHFSSAKQSKTRQARVEKNLARIMAGLGLDD</sequence>
<proteinExistence type="predicted"/>
<dbReference type="SUPFAM" id="SSF159888">
    <property type="entry name" value="YdhG-like"/>
    <property type="match status" value="1"/>
</dbReference>
<evidence type="ECO:0000259" key="1">
    <source>
        <dbReference type="Pfam" id="PF08818"/>
    </source>
</evidence>
<evidence type="ECO:0000313" key="3">
    <source>
        <dbReference type="Proteomes" id="UP000291286"/>
    </source>
</evidence>
<organism evidence="2 3">
    <name type="scientific">Pseudoxanthomonas winnipegensis</name>
    <dbReference type="NCBI Taxonomy" id="2480810"/>
    <lineage>
        <taxon>Bacteria</taxon>
        <taxon>Pseudomonadati</taxon>
        <taxon>Pseudomonadota</taxon>
        <taxon>Gammaproteobacteria</taxon>
        <taxon>Lysobacterales</taxon>
        <taxon>Lysobacteraceae</taxon>
        <taxon>Pseudoxanthomonas</taxon>
    </lineage>
</organism>
<accession>A0A4Q8LIY4</accession>
<dbReference type="RefSeq" id="WP_130517798.1">
    <property type="nucleotide sequence ID" value="NZ_SHMA01000002.1"/>
</dbReference>
<feature type="domain" description="YdhG-like" evidence="1">
    <location>
        <begin position="20"/>
        <end position="117"/>
    </location>
</feature>
<dbReference type="PIRSF" id="PIRSF021308">
    <property type="entry name" value="UCP021308"/>
    <property type="match status" value="1"/>
</dbReference>
<comment type="caution">
    <text evidence="2">The sequence shown here is derived from an EMBL/GenBank/DDBJ whole genome shotgun (WGS) entry which is preliminary data.</text>
</comment>
<dbReference type="Pfam" id="PF08818">
    <property type="entry name" value="DUF1801"/>
    <property type="match status" value="1"/>
</dbReference>
<dbReference type="InterPro" id="IPR016786">
    <property type="entry name" value="YdeI_bac"/>
</dbReference>
<dbReference type="Proteomes" id="UP000291286">
    <property type="component" value="Unassembled WGS sequence"/>
</dbReference>
<reference evidence="2 3" key="1">
    <citation type="submission" date="2019-02" db="EMBL/GenBank/DDBJ databases">
        <title>WGS of Pseudoxanthomonas species novum from clinical isolates.</title>
        <authorList>
            <person name="Bernier A.-M."/>
            <person name="Bernard K."/>
            <person name="Vachon A."/>
        </authorList>
    </citation>
    <scope>NUCLEOTIDE SEQUENCE [LARGE SCALE GENOMIC DNA]</scope>
    <source>
        <strain evidence="2 3">NML171202</strain>
    </source>
</reference>
<dbReference type="InterPro" id="IPR014922">
    <property type="entry name" value="YdhG-like"/>
</dbReference>
<dbReference type="Pfam" id="PF13376">
    <property type="entry name" value="OmdA"/>
    <property type="match status" value="1"/>
</dbReference>
<evidence type="ECO:0000313" key="2">
    <source>
        <dbReference type="EMBL" id="TAA29622.1"/>
    </source>
</evidence>
<dbReference type="AlphaFoldDB" id="A0A4Q8LIY4"/>
<name>A0A4Q8LIY4_9GAMM</name>
<protein>
    <recommendedName>
        <fullName evidence="1">YdhG-like domain-containing protein</fullName>
    </recommendedName>
</protein>